<evidence type="ECO:0000313" key="3">
    <source>
        <dbReference type="Proteomes" id="UP001223586"/>
    </source>
</evidence>
<dbReference type="Proteomes" id="UP001223586">
    <property type="component" value="Unassembled WGS sequence"/>
</dbReference>
<name>A0ABT9WSP8_9BACI</name>
<dbReference type="Gene3D" id="1.10.3210.10">
    <property type="entry name" value="Hypothetical protein af1432"/>
    <property type="match status" value="1"/>
</dbReference>
<accession>A0ABT9WSP8</accession>
<dbReference type="PANTHER" id="PTHR43155:SF2">
    <property type="entry name" value="CYCLIC DI-GMP PHOSPHODIESTERASE PA4108"/>
    <property type="match status" value="1"/>
</dbReference>
<dbReference type="InterPro" id="IPR037522">
    <property type="entry name" value="HD_GYP_dom"/>
</dbReference>
<comment type="caution">
    <text evidence="2">The sequence shown here is derived from an EMBL/GenBank/DDBJ whole genome shotgun (WGS) entry which is preliminary data.</text>
</comment>
<dbReference type="PROSITE" id="PS51832">
    <property type="entry name" value="HD_GYP"/>
    <property type="match status" value="1"/>
</dbReference>
<gene>
    <name evidence="2" type="ORF">J2S08_002160</name>
</gene>
<proteinExistence type="predicted"/>
<evidence type="ECO:0000313" key="2">
    <source>
        <dbReference type="EMBL" id="MDQ0176323.1"/>
    </source>
</evidence>
<sequence length="352" mass="39779">MKTKVEDLQAGCILNEDVMGLTQYPLIRKETVLTEKHIEVLKAFFITDVKVKLKLGDRTPTKQAALLAKNERLDDPASSFHIKYKKAVDMYQQEFKNWQSGAPVDIAAVRKLVLPIAEEAIKDITIIYSLSQQANKKDYVAHHAISTGIISGMLAKKLGLEQGRYVQAVLAGCLMDCGMAKMPEKWLNQAQELTTEVYTEVKKHPALSYQMVKASPFLTTDTKLAIYQHQERLDGSGYPEGLKADQIHDLAKVIAVADAYYTMNQEQSPFRVIQQLFEDHFGKFDFIVLRALSSLIANFKQGTQLKLSNGEQAEVLFVKAEALTRPLVKVCRTKEMINLEEKRDLFIEQIIL</sequence>
<reference evidence="2 3" key="1">
    <citation type="submission" date="2023-07" db="EMBL/GenBank/DDBJ databases">
        <title>Genomic Encyclopedia of Type Strains, Phase IV (KMG-IV): sequencing the most valuable type-strain genomes for metagenomic binning, comparative biology and taxonomic classification.</title>
        <authorList>
            <person name="Goeker M."/>
        </authorList>
    </citation>
    <scope>NUCLEOTIDE SEQUENCE [LARGE SCALE GENOMIC DNA]</scope>
    <source>
        <strain evidence="2 3">DSM 23837</strain>
    </source>
</reference>
<dbReference type="CDD" id="cd00077">
    <property type="entry name" value="HDc"/>
    <property type="match status" value="1"/>
</dbReference>
<dbReference type="InterPro" id="IPR003607">
    <property type="entry name" value="HD/PDEase_dom"/>
</dbReference>
<dbReference type="SUPFAM" id="SSF109604">
    <property type="entry name" value="HD-domain/PDEase-like"/>
    <property type="match status" value="1"/>
</dbReference>
<protein>
    <submittedName>
        <fullName evidence="2">HD-GYP domain-containing protein (C-di-GMP phosphodiesterase class II)</fullName>
    </submittedName>
</protein>
<feature type="domain" description="HD-GYP" evidence="1">
    <location>
        <begin position="118"/>
        <end position="314"/>
    </location>
</feature>
<dbReference type="EMBL" id="JAUSTT010000011">
    <property type="protein sequence ID" value="MDQ0176323.1"/>
    <property type="molecule type" value="Genomic_DNA"/>
</dbReference>
<keyword evidence="3" id="KW-1185">Reference proteome</keyword>
<dbReference type="PANTHER" id="PTHR43155">
    <property type="entry name" value="CYCLIC DI-GMP PHOSPHODIESTERASE PA4108-RELATED"/>
    <property type="match status" value="1"/>
</dbReference>
<dbReference type="RefSeq" id="WP_307229381.1">
    <property type="nucleotide sequence ID" value="NZ_JAUSTT010000011.1"/>
</dbReference>
<evidence type="ECO:0000259" key="1">
    <source>
        <dbReference type="PROSITE" id="PS51832"/>
    </source>
</evidence>
<dbReference type="Pfam" id="PF13487">
    <property type="entry name" value="HD_5"/>
    <property type="match status" value="1"/>
</dbReference>
<organism evidence="2 3">
    <name type="scientific">Bacillus chungangensis</name>
    <dbReference type="NCBI Taxonomy" id="587633"/>
    <lineage>
        <taxon>Bacteria</taxon>
        <taxon>Bacillati</taxon>
        <taxon>Bacillota</taxon>
        <taxon>Bacilli</taxon>
        <taxon>Bacillales</taxon>
        <taxon>Bacillaceae</taxon>
        <taxon>Bacillus</taxon>
    </lineage>
</organism>